<dbReference type="AlphaFoldDB" id="A0A8S1BPE5"/>
<proteinExistence type="predicted"/>
<protein>
    <submittedName>
        <fullName evidence="1">Uncharacterized protein</fullName>
    </submittedName>
</protein>
<dbReference type="Proteomes" id="UP000494106">
    <property type="component" value="Unassembled WGS sequence"/>
</dbReference>
<name>A0A8S1BPE5_ARCPL</name>
<organism evidence="1 2">
    <name type="scientific">Arctia plantaginis</name>
    <name type="common">Wood tiger moth</name>
    <name type="synonym">Phalaena plantaginis</name>
    <dbReference type="NCBI Taxonomy" id="874455"/>
    <lineage>
        <taxon>Eukaryota</taxon>
        <taxon>Metazoa</taxon>
        <taxon>Ecdysozoa</taxon>
        <taxon>Arthropoda</taxon>
        <taxon>Hexapoda</taxon>
        <taxon>Insecta</taxon>
        <taxon>Pterygota</taxon>
        <taxon>Neoptera</taxon>
        <taxon>Endopterygota</taxon>
        <taxon>Lepidoptera</taxon>
        <taxon>Glossata</taxon>
        <taxon>Ditrysia</taxon>
        <taxon>Noctuoidea</taxon>
        <taxon>Erebidae</taxon>
        <taxon>Arctiinae</taxon>
        <taxon>Arctia</taxon>
    </lineage>
</organism>
<sequence length="409" mass="45994">MVRGVKLSNDAREILYRVYIYFTLEAEKFETDVRYFGKVRYRVAQATGISTKTIYHLIAAKGKPGTENFTKALESLKRSSETYNLPDEEDDTSAAKKSKINGCETNVSEVEISEPIYDLTVDKPEPPTQKKHSSEVNIQTKENPCFVTQRKLYVKTTTVYTTKGGPAISKMNDIEKILGIKEPNVEPESNVNSMQAYTDYISPNLPNTQKVFQKATDKTKCLPEVVFIKAKNSIQNIVHTSGSTSTTVPKKPERTIIKVHRIRQKNAETTTTPECQNIVVKPIVTPNFIKLESQYKSAKIDPVMSCHKNAETTTTPECQNIVVKPIVTPNFIKLESQHKSAKIDPVMSCHKNAETTTTPECQNIVVKPIVTPDFIKLEAQYKSAEIDPVIGADNVKVEIKTETNYDNFY</sequence>
<evidence type="ECO:0000313" key="1">
    <source>
        <dbReference type="EMBL" id="CAB3262434.1"/>
    </source>
</evidence>
<comment type="caution">
    <text evidence="1">The sequence shown here is derived from an EMBL/GenBank/DDBJ whole genome shotgun (WGS) entry which is preliminary data.</text>
</comment>
<accession>A0A8S1BPE5</accession>
<reference evidence="1 2" key="1">
    <citation type="submission" date="2020-04" db="EMBL/GenBank/DDBJ databases">
        <authorList>
            <person name="Wallbank WR R."/>
            <person name="Pardo Diaz C."/>
            <person name="Kozak K."/>
            <person name="Martin S."/>
            <person name="Jiggins C."/>
            <person name="Moest M."/>
            <person name="Warren A I."/>
            <person name="Byers J.R.P. K."/>
            <person name="Montejo-Kovacevich G."/>
            <person name="Yen C E."/>
        </authorList>
    </citation>
    <scope>NUCLEOTIDE SEQUENCE [LARGE SCALE GENOMIC DNA]</scope>
</reference>
<evidence type="ECO:0000313" key="2">
    <source>
        <dbReference type="Proteomes" id="UP000494106"/>
    </source>
</evidence>
<dbReference type="EMBL" id="CADEBC010000958">
    <property type="protein sequence ID" value="CAB3262434.1"/>
    <property type="molecule type" value="Genomic_DNA"/>
</dbReference>
<gene>
    <name evidence="1" type="ORF">APLA_LOCUS18407</name>
</gene>
<keyword evidence="2" id="KW-1185">Reference proteome</keyword>
<dbReference type="OrthoDB" id="7453522at2759"/>